<dbReference type="InterPro" id="IPR018713">
    <property type="entry name" value="MPAB/Lcp_cat_dom"/>
</dbReference>
<evidence type="ECO:0000313" key="3">
    <source>
        <dbReference type="Proteomes" id="UP001194746"/>
    </source>
</evidence>
<dbReference type="GO" id="GO:0016491">
    <property type="term" value="F:oxidoreductase activity"/>
    <property type="evidence" value="ECO:0007669"/>
    <property type="project" value="InterPro"/>
</dbReference>
<sequence>MEKMSKTSSDGSGSYTIHIEKNLGLEGESPLAIHDLQMVAREGISLLGGPAAILLQIAHPKVGQGVADHSTFASRAISRAQYTQMYIYVMIFGSVDEKAAMKAWVDKAHSRVKGGSGEKGSPKYDATDPELQLWVAATIYASMVASYEIIYGPLPPARAERVYQAYSCMGTSLQVPREMWPKNLRAFRKYWDDMINNQLQVTPDARKVLAAAEYSGAVLFEVDEDVAHDYGVGDLDGVVVLSLYAVVYEAGAEDVFVEVGEEENGQEGGAID</sequence>
<dbReference type="EMBL" id="VCAU01000023">
    <property type="protein sequence ID" value="KAF9890811.1"/>
    <property type="molecule type" value="Genomic_DNA"/>
</dbReference>
<gene>
    <name evidence="2" type="ORF">FE257_005382</name>
</gene>
<dbReference type="AlphaFoldDB" id="A0AAD4CQN2"/>
<evidence type="ECO:0000313" key="2">
    <source>
        <dbReference type="EMBL" id="KAF9890811.1"/>
    </source>
</evidence>
<accession>A0AAD4CQN2</accession>
<evidence type="ECO:0000259" key="1">
    <source>
        <dbReference type="Pfam" id="PF09995"/>
    </source>
</evidence>
<dbReference type="PANTHER" id="PTHR36151">
    <property type="entry name" value="BLR2777 PROTEIN"/>
    <property type="match status" value="1"/>
</dbReference>
<comment type="caution">
    <text evidence="2">The sequence shown here is derived from an EMBL/GenBank/DDBJ whole genome shotgun (WGS) entry which is preliminary data.</text>
</comment>
<protein>
    <recommendedName>
        <fullName evidence="1">ER-bound oxygenase mpaB/mpaB'/Rubber oxygenase catalytic domain-containing protein</fullName>
    </recommendedName>
</protein>
<reference evidence="2" key="2">
    <citation type="submission" date="2020-02" db="EMBL/GenBank/DDBJ databases">
        <authorList>
            <person name="Gilchrist C.L.M."/>
            <person name="Chooi Y.-H."/>
        </authorList>
    </citation>
    <scope>NUCLEOTIDE SEQUENCE</scope>
    <source>
        <strain evidence="2">MST-FP2251</strain>
    </source>
</reference>
<name>A0AAD4CQN2_ASPNN</name>
<dbReference type="Pfam" id="PF09995">
    <property type="entry name" value="MPAB_Lcp_cat"/>
    <property type="match status" value="1"/>
</dbReference>
<keyword evidence="3" id="KW-1185">Reference proteome</keyword>
<reference evidence="2" key="1">
    <citation type="journal article" date="2019" name="Beilstein J. Org. Chem.">
        <title>Nanangenines: drimane sesquiterpenoids as the dominant metabolite cohort of a novel Australian fungus, Aspergillus nanangensis.</title>
        <authorList>
            <person name="Lacey H.J."/>
            <person name="Gilchrist C.L.M."/>
            <person name="Crombie A."/>
            <person name="Kalaitzis J.A."/>
            <person name="Vuong D."/>
            <person name="Rutledge P.J."/>
            <person name="Turner P."/>
            <person name="Pitt J.I."/>
            <person name="Lacey E."/>
            <person name="Chooi Y.H."/>
            <person name="Piggott A.M."/>
        </authorList>
    </citation>
    <scope>NUCLEOTIDE SEQUENCE</scope>
    <source>
        <strain evidence="2">MST-FP2251</strain>
    </source>
</reference>
<feature type="domain" description="ER-bound oxygenase mpaB/mpaB'/Rubber oxygenase catalytic" evidence="1">
    <location>
        <begin position="37"/>
        <end position="210"/>
    </location>
</feature>
<dbReference type="Proteomes" id="UP001194746">
    <property type="component" value="Unassembled WGS sequence"/>
</dbReference>
<proteinExistence type="predicted"/>
<organism evidence="2 3">
    <name type="scientific">Aspergillus nanangensis</name>
    <dbReference type="NCBI Taxonomy" id="2582783"/>
    <lineage>
        <taxon>Eukaryota</taxon>
        <taxon>Fungi</taxon>
        <taxon>Dikarya</taxon>
        <taxon>Ascomycota</taxon>
        <taxon>Pezizomycotina</taxon>
        <taxon>Eurotiomycetes</taxon>
        <taxon>Eurotiomycetidae</taxon>
        <taxon>Eurotiales</taxon>
        <taxon>Aspergillaceae</taxon>
        <taxon>Aspergillus</taxon>
        <taxon>Aspergillus subgen. Circumdati</taxon>
    </lineage>
</organism>
<dbReference type="PANTHER" id="PTHR36151:SF3">
    <property type="entry name" value="ER-BOUND OXYGENASE MPAB_MPAB'_RUBBER OXYGENASE CATALYTIC DOMAIN-CONTAINING PROTEIN"/>
    <property type="match status" value="1"/>
</dbReference>